<dbReference type="GeneID" id="41329536"/>
<evidence type="ECO:0000313" key="3">
    <source>
        <dbReference type="EMBL" id="QEE15715.1"/>
    </source>
</evidence>
<dbReference type="Gene3D" id="3.60.21.10">
    <property type="match status" value="1"/>
</dbReference>
<dbReference type="RefSeq" id="WP_147662617.1">
    <property type="nucleotide sequence ID" value="NZ_CP042905.2"/>
</dbReference>
<dbReference type="InterPro" id="IPR029052">
    <property type="entry name" value="Metallo-depent_PP-like"/>
</dbReference>
<comment type="cofactor">
    <cofactor evidence="1">
        <name>a divalent metal cation</name>
        <dbReference type="ChEBI" id="CHEBI:60240"/>
    </cofactor>
</comment>
<protein>
    <recommendedName>
        <fullName evidence="1">Phosphoesterase</fullName>
        <ecNumber evidence="1">3.1.4.-</ecNumber>
    </recommendedName>
</protein>
<reference evidence="3 4" key="1">
    <citation type="journal article" date="2020" name="Nature">
        <title>Isolation of an archaeon at the prokaryote-eukaryote interface.</title>
        <authorList>
            <person name="Imachi H."/>
            <person name="Nobu M.K."/>
            <person name="Nakahara N."/>
            <person name="Morono Y."/>
            <person name="Ogawara M."/>
            <person name="Takaki Y."/>
            <person name="Takano Y."/>
            <person name="Uematsu K."/>
            <person name="Ikuta T."/>
            <person name="Ito M."/>
            <person name="Matsui Y."/>
            <person name="Miyazaki M."/>
            <person name="Murata K."/>
            <person name="Saito Y."/>
            <person name="Sakai S."/>
            <person name="Song C."/>
            <person name="Tasumi E."/>
            <person name="Yamanaka Y."/>
            <person name="Yamaguchi T."/>
            <person name="Kamagata Y."/>
            <person name="Tamaki H."/>
            <person name="Takai K."/>
        </authorList>
    </citation>
    <scope>NUCLEOTIDE SEQUENCE [LARGE SCALE GENOMIC DNA]</scope>
    <source>
        <strain evidence="3 4">MK-D1</strain>
    </source>
</reference>
<sequence>MIIGILSDSHITATQLKSVGYPKLLKTLKTIFKDVDSIIHAGDISVDQFIDDLSTETGKPVNAVSGNVDFNSKWPKKLTLEFEGIKIGITHDLNDFASFPEKSIRVFIYGHSHLPSIKDSPQGVLMINPGSLLKPRFQKNLRGFTGETEARPSVAFLNLENGLVSAFIKKL</sequence>
<keyword evidence="1" id="KW-0479">Metal-binding</keyword>
<dbReference type="InterPro" id="IPR000979">
    <property type="entry name" value="Phosphodiesterase_MJ0936/Vps29"/>
</dbReference>
<name>A0A5B9D9V4_9ARCH</name>
<accession>A0A5B9D9V4</accession>
<evidence type="ECO:0000313" key="4">
    <source>
        <dbReference type="Proteomes" id="UP000321408"/>
    </source>
</evidence>
<reference evidence="3 4" key="2">
    <citation type="journal article" date="2024" name="Int. J. Syst. Evol. Microbiol.">
        <title>Promethearchaeum syntrophicum gen. nov., sp. nov., an anaerobic, obligately syntrophic archaeon, the first isolate of the lineage 'Asgard' archaea, and proposal of the new archaeal phylum Promethearchaeota phyl. nov. and kingdom Promethearchaeati regn. nov.</title>
        <authorList>
            <person name="Imachi H."/>
            <person name="Nobu M.K."/>
            <person name="Kato S."/>
            <person name="Takaki Y."/>
            <person name="Miyazaki M."/>
            <person name="Miyata M."/>
            <person name="Ogawara M."/>
            <person name="Saito Y."/>
            <person name="Sakai S."/>
            <person name="Tahara Y.O."/>
            <person name="Takano Y."/>
            <person name="Tasumi E."/>
            <person name="Uematsu K."/>
            <person name="Yoshimura T."/>
            <person name="Itoh T."/>
            <person name="Ohkuma M."/>
            <person name="Takai K."/>
        </authorList>
    </citation>
    <scope>NUCLEOTIDE SEQUENCE [LARGE SCALE GENOMIC DNA]</scope>
    <source>
        <strain evidence="3 4">MK-D1</strain>
    </source>
</reference>
<dbReference type="SUPFAM" id="SSF56300">
    <property type="entry name" value="Metallo-dependent phosphatases"/>
    <property type="match status" value="1"/>
</dbReference>
<dbReference type="GO" id="GO:0046872">
    <property type="term" value="F:metal ion binding"/>
    <property type="evidence" value="ECO:0007669"/>
    <property type="project" value="UniProtKB-KW"/>
</dbReference>
<dbReference type="OrthoDB" id="19174at2157"/>
<evidence type="ECO:0000256" key="1">
    <source>
        <dbReference type="RuleBase" id="RU362039"/>
    </source>
</evidence>
<keyword evidence="4" id="KW-1185">Reference proteome</keyword>
<comment type="similarity">
    <text evidence="1">Belongs to the metallophosphoesterase superfamily. YfcE family.</text>
</comment>
<dbReference type="NCBIfam" id="TIGR00040">
    <property type="entry name" value="yfcE"/>
    <property type="match status" value="1"/>
</dbReference>
<dbReference type="InterPro" id="IPR024654">
    <property type="entry name" value="Calcineurin-like_PHP_lpxH"/>
</dbReference>
<dbReference type="EMBL" id="CP042905">
    <property type="protein sequence ID" value="QEE15715.1"/>
    <property type="molecule type" value="Genomic_DNA"/>
</dbReference>
<organism evidence="3 4">
    <name type="scientific">Promethearchaeum syntrophicum</name>
    <dbReference type="NCBI Taxonomy" id="2594042"/>
    <lineage>
        <taxon>Archaea</taxon>
        <taxon>Promethearchaeati</taxon>
        <taxon>Promethearchaeota</taxon>
        <taxon>Promethearchaeia</taxon>
        <taxon>Promethearchaeales</taxon>
        <taxon>Promethearchaeaceae</taxon>
        <taxon>Promethearchaeum</taxon>
    </lineage>
</organism>
<dbReference type="EC" id="3.1.4.-" evidence="1"/>
<feature type="domain" description="Calcineurin-like phosphoesterase" evidence="2">
    <location>
        <begin position="1"/>
        <end position="141"/>
    </location>
</feature>
<dbReference type="GO" id="GO:0016787">
    <property type="term" value="F:hydrolase activity"/>
    <property type="evidence" value="ECO:0007669"/>
    <property type="project" value="UniProtKB-UniRule"/>
</dbReference>
<dbReference type="Pfam" id="PF12850">
    <property type="entry name" value="Metallophos_2"/>
    <property type="match status" value="1"/>
</dbReference>
<dbReference type="Proteomes" id="UP000321408">
    <property type="component" value="Chromosome"/>
</dbReference>
<dbReference type="PANTHER" id="PTHR11124">
    <property type="entry name" value="VACUOLAR SORTING PROTEIN VPS29"/>
    <property type="match status" value="1"/>
</dbReference>
<evidence type="ECO:0000259" key="2">
    <source>
        <dbReference type="Pfam" id="PF12850"/>
    </source>
</evidence>
<dbReference type="KEGG" id="psyt:DSAG12_01542"/>
<proteinExistence type="inferred from homology"/>
<gene>
    <name evidence="3" type="ORF">DSAG12_01542</name>
</gene>
<dbReference type="AlphaFoldDB" id="A0A5B9D9V4"/>